<dbReference type="Proteomes" id="UP000006514">
    <property type="component" value="Unassembled WGS sequence"/>
</dbReference>
<evidence type="ECO:0000259" key="1">
    <source>
        <dbReference type="PROSITE" id="PS50181"/>
    </source>
</evidence>
<accession>J0LEJ5</accession>
<evidence type="ECO:0000313" key="2">
    <source>
        <dbReference type="EMBL" id="EJD35268.1"/>
    </source>
</evidence>
<keyword evidence="3" id="KW-1185">Reference proteome</keyword>
<name>J0LEJ5_AURST</name>
<proteinExistence type="predicted"/>
<dbReference type="InterPro" id="IPR001810">
    <property type="entry name" value="F-box_dom"/>
</dbReference>
<evidence type="ECO:0000313" key="3">
    <source>
        <dbReference type="Proteomes" id="UP000006514"/>
    </source>
</evidence>
<dbReference type="EMBL" id="JH687896">
    <property type="protein sequence ID" value="EJD35268.1"/>
    <property type="molecule type" value="Genomic_DNA"/>
</dbReference>
<dbReference type="InParanoid" id="J0LEJ5"/>
<dbReference type="PROSITE" id="PS50181">
    <property type="entry name" value="FBOX"/>
    <property type="match status" value="1"/>
</dbReference>
<protein>
    <recommendedName>
        <fullName evidence="1">F-box domain-containing protein</fullName>
    </recommendedName>
</protein>
<gene>
    <name evidence="2" type="ORF">AURDEDRAFT_188800</name>
</gene>
<organism evidence="2 3">
    <name type="scientific">Auricularia subglabra (strain TFB-10046 / SS5)</name>
    <name type="common">White-rot fungus</name>
    <name type="synonym">Auricularia delicata (strain TFB10046)</name>
    <dbReference type="NCBI Taxonomy" id="717982"/>
    <lineage>
        <taxon>Eukaryota</taxon>
        <taxon>Fungi</taxon>
        <taxon>Dikarya</taxon>
        <taxon>Basidiomycota</taxon>
        <taxon>Agaricomycotina</taxon>
        <taxon>Agaricomycetes</taxon>
        <taxon>Auriculariales</taxon>
        <taxon>Auriculariaceae</taxon>
        <taxon>Auricularia</taxon>
    </lineage>
</organism>
<dbReference type="OrthoDB" id="3365698at2759"/>
<dbReference type="InterPro" id="IPR036047">
    <property type="entry name" value="F-box-like_dom_sf"/>
</dbReference>
<dbReference type="AlphaFoldDB" id="J0LEJ5"/>
<reference evidence="3" key="1">
    <citation type="journal article" date="2012" name="Science">
        <title>The Paleozoic origin of enzymatic lignin decomposition reconstructed from 31 fungal genomes.</title>
        <authorList>
            <person name="Floudas D."/>
            <person name="Binder M."/>
            <person name="Riley R."/>
            <person name="Barry K."/>
            <person name="Blanchette R.A."/>
            <person name="Henrissat B."/>
            <person name="Martinez A.T."/>
            <person name="Otillar R."/>
            <person name="Spatafora J.W."/>
            <person name="Yadav J.S."/>
            <person name="Aerts A."/>
            <person name="Benoit I."/>
            <person name="Boyd A."/>
            <person name="Carlson A."/>
            <person name="Copeland A."/>
            <person name="Coutinho P.M."/>
            <person name="de Vries R.P."/>
            <person name="Ferreira P."/>
            <person name="Findley K."/>
            <person name="Foster B."/>
            <person name="Gaskell J."/>
            <person name="Glotzer D."/>
            <person name="Gorecki P."/>
            <person name="Heitman J."/>
            <person name="Hesse C."/>
            <person name="Hori C."/>
            <person name="Igarashi K."/>
            <person name="Jurgens J.A."/>
            <person name="Kallen N."/>
            <person name="Kersten P."/>
            <person name="Kohler A."/>
            <person name="Kuees U."/>
            <person name="Kumar T.K.A."/>
            <person name="Kuo A."/>
            <person name="LaButti K."/>
            <person name="Larrondo L.F."/>
            <person name="Lindquist E."/>
            <person name="Ling A."/>
            <person name="Lombard V."/>
            <person name="Lucas S."/>
            <person name="Lundell T."/>
            <person name="Martin R."/>
            <person name="McLaughlin D.J."/>
            <person name="Morgenstern I."/>
            <person name="Morin E."/>
            <person name="Murat C."/>
            <person name="Nagy L.G."/>
            <person name="Nolan M."/>
            <person name="Ohm R.A."/>
            <person name="Patyshakuliyeva A."/>
            <person name="Rokas A."/>
            <person name="Ruiz-Duenas F.J."/>
            <person name="Sabat G."/>
            <person name="Salamov A."/>
            <person name="Samejima M."/>
            <person name="Schmutz J."/>
            <person name="Slot J.C."/>
            <person name="St John F."/>
            <person name="Stenlid J."/>
            <person name="Sun H."/>
            <person name="Sun S."/>
            <person name="Syed K."/>
            <person name="Tsang A."/>
            <person name="Wiebenga A."/>
            <person name="Young D."/>
            <person name="Pisabarro A."/>
            <person name="Eastwood D.C."/>
            <person name="Martin F."/>
            <person name="Cullen D."/>
            <person name="Grigoriev I.V."/>
            <person name="Hibbett D.S."/>
        </authorList>
    </citation>
    <scope>NUCLEOTIDE SEQUENCE [LARGE SCALE GENOMIC DNA]</scope>
    <source>
        <strain evidence="3">TFB10046</strain>
    </source>
</reference>
<dbReference type="SUPFAM" id="SSF81383">
    <property type="entry name" value="F-box domain"/>
    <property type="match status" value="1"/>
</dbReference>
<sequence>MARLALPGHTLDPVLRLPNELFHWTAELLTPHELFLAALVSRTWRAALLDAPLLWSTISICPRKEGVLANVAEAFETILQRSQGINITVQLCLVADQSGDSDADVESFEAGGAFLGAIPRLLAREMHRVRVLELVIHEWSGTPWGDVLRHPAPVLERLALVISGGEDWTPLPDDLFANAAPRLRQVHLKDAVMSEHPGAALAGITSLFYDWAGNCDEQLLAKICAMRNLRDLTVTALDEFDEEDDIVVPTCVGAQLRRLQLWGTADADVILRFFPPPEHVCYSASLAHDVPAIGEDGHGRTDPGPLVALVKAQLAYYVDSPDDDAAYAVRLDGRDVVVDLTFPELAVLLGEVPLVAFKNLQLLALPVSLLSLLDTRGLPPLQALTLYFYPPGNFPEVGLAHYTLSVTELRVVQVVQPAEWPAWDMHERRPRRDLRKTLPATTLLAFVQQRLVPGVLRSVLLDGYRLVGTSAECQLLRDVVPQVDSDDSLFTGGWLPDDDCAQWQWHFPKESTFRT</sequence>
<feature type="domain" description="F-box" evidence="1">
    <location>
        <begin position="11"/>
        <end position="58"/>
    </location>
</feature>
<dbReference type="KEGG" id="adl:AURDEDRAFT_188800"/>